<name>A0A8X7BWV5_9ARAC</name>
<sequence>MIFETRQTLLPSGNVLHDNGITSEVISNLSSKFREKFLIAAQDTSFVSELNIKKLVVENHQRFFDLHCRNNCASRQRFEDDFCKNLLPRHSNDVLNYSLFRFEKMASGRNQPAKASGGDGRLHSAAKNSHLYQNSLPIAKKVTLETFRRRQAGWPGSNPNRGWALRYQTRSNPFLPSAVICILRDIEMPKIEKKPKRSLYRVIETFRTL</sequence>
<keyword evidence="2" id="KW-1185">Reference proteome</keyword>
<reference evidence="1" key="1">
    <citation type="submission" date="2020-08" db="EMBL/GenBank/DDBJ databases">
        <title>Multicomponent nature underlies the extraordinary mechanical properties of spider dragline silk.</title>
        <authorList>
            <person name="Kono N."/>
            <person name="Nakamura H."/>
            <person name="Mori M."/>
            <person name="Yoshida Y."/>
            <person name="Ohtoshi R."/>
            <person name="Malay A.D."/>
            <person name="Moran D.A.P."/>
            <person name="Tomita M."/>
            <person name="Numata K."/>
            <person name="Arakawa K."/>
        </authorList>
    </citation>
    <scope>NUCLEOTIDE SEQUENCE</scope>
</reference>
<organism evidence="1 2">
    <name type="scientific">Trichonephila inaurata madagascariensis</name>
    <dbReference type="NCBI Taxonomy" id="2747483"/>
    <lineage>
        <taxon>Eukaryota</taxon>
        <taxon>Metazoa</taxon>
        <taxon>Ecdysozoa</taxon>
        <taxon>Arthropoda</taxon>
        <taxon>Chelicerata</taxon>
        <taxon>Arachnida</taxon>
        <taxon>Araneae</taxon>
        <taxon>Araneomorphae</taxon>
        <taxon>Entelegynae</taxon>
        <taxon>Araneoidea</taxon>
        <taxon>Nephilidae</taxon>
        <taxon>Trichonephila</taxon>
        <taxon>Trichonephila inaurata</taxon>
    </lineage>
</organism>
<dbReference type="Proteomes" id="UP000886998">
    <property type="component" value="Unassembled WGS sequence"/>
</dbReference>
<gene>
    <name evidence="1" type="primary">AVEN_272406_1</name>
    <name evidence="1" type="ORF">TNIN_495241</name>
</gene>
<evidence type="ECO:0000313" key="1">
    <source>
        <dbReference type="EMBL" id="GFY48016.1"/>
    </source>
</evidence>
<dbReference type="OrthoDB" id="6426990at2759"/>
<proteinExistence type="predicted"/>
<dbReference type="EMBL" id="BMAV01006275">
    <property type="protein sequence ID" value="GFY48016.1"/>
    <property type="molecule type" value="Genomic_DNA"/>
</dbReference>
<evidence type="ECO:0000313" key="2">
    <source>
        <dbReference type="Proteomes" id="UP000886998"/>
    </source>
</evidence>
<dbReference type="AlphaFoldDB" id="A0A8X7BWV5"/>
<comment type="caution">
    <text evidence="1">The sequence shown here is derived from an EMBL/GenBank/DDBJ whole genome shotgun (WGS) entry which is preliminary data.</text>
</comment>
<protein>
    <submittedName>
        <fullName evidence="1">Uncharacterized protein</fullName>
    </submittedName>
</protein>
<accession>A0A8X7BWV5</accession>